<feature type="region of interest" description="Disordered" evidence="1">
    <location>
        <begin position="1"/>
        <end position="23"/>
    </location>
</feature>
<dbReference type="EMBL" id="QXEC01000029">
    <property type="protein sequence ID" value="RIV34432.1"/>
    <property type="molecule type" value="Genomic_DNA"/>
</dbReference>
<reference evidence="3 4" key="1">
    <citation type="submission" date="2018-08" db="EMBL/GenBank/DDBJ databases">
        <title>Jishengella sp. nov., isolated from a root of Azadirachta indica A. Juss. var. siamensis Valenton.</title>
        <authorList>
            <person name="Kuncharoen N."/>
            <person name="Tanasupawat S."/>
            <person name="Kudo T."/>
            <person name="Ohkuma M."/>
        </authorList>
    </citation>
    <scope>NUCLEOTIDE SEQUENCE [LARGE SCALE GENOMIC DNA]</scope>
    <source>
        <strain evidence="3 4">AZ1-13</strain>
    </source>
</reference>
<dbReference type="OrthoDB" id="3405771at2"/>
<sequence>MRRHPKVEDDRGQLPGGGTVFGIGRRKTQGQLARVELNRGIGHLRLAATHAAKGAGATVGPRVEAARGAVTPAATMVAGRASSGLATAAAALAPLAVAVRQAQTEAASKAVAGKKAAAAKQAAVSRKAKKMKAKKKSRRSGPMMVGLLAAGTVAGLAGAMALRRYREQQVWAEYDTTASLEPMREEVETIEVRTGGPAGAAKVSTGAGSSAVAGGDSASTTKTATPAKVTPTDKVPSVAEGARSTSGRPADDLTKAVNKSPSSSNGRA</sequence>
<organism evidence="3 4">
    <name type="scientific">Micromonospora radicis</name>
    <dbReference type="NCBI Taxonomy" id="1894971"/>
    <lineage>
        <taxon>Bacteria</taxon>
        <taxon>Bacillati</taxon>
        <taxon>Actinomycetota</taxon>
        <taxon>Actinomycetes</taxon>
        <taxon>Micromonosporales</taxon>
        <taxon>Micromonosporaceae</taxon>
        <taxon>Micromonospora</taxon>
    </lineage>
</organism>
<comment type="caution">
    <text evidence="3">The sequence shown here is derived from an EMBL/GenBank/DDBJ whole genome shotgun (WGS) entry which is preliminary data.</text>
</comment>
<dbReference type="Proteomes" id="UP000283832">
    <property type="component" value="Unassembled WGS sequence"/>
</dbReference>
<feature type="compositionally biased region" description="Polar residues" evidence="1">
    <location>
        <begin position="257"/>
        <end position="268"/>
    </location>
</feature>
<name>A0A418MPQ2_9ACTN</name>
<gene>
    <name evidence="3" type="ORF">D2L64_23190</name>
</gene>
<evidence type="ECO:0000256" key="2">
    <source>
        <dbReference type="SAM" id="Phobius"/>
    </source>
</evidence>
<evidence type="ECO:0000313" key="3">
    <source>
        <dbReference type="EMBL" id="RIV34432.1"/>
    </source>
</evidence>
<protein>
    <submittedName>
        <fullName evidence="3">Uncharacterized protein</fullName>
    </submittedName>
</protein>
<keyword evidence="2" id="KW-0812">Transmembrane</keyword>
<keyword evidence="2" id="KW-1133">Transmembrane helix</keyword>
<feature type="region of interest" description="Disordered" evidence="1">
    <location>
        <begin position="194"/>
        <end position="268"/>
    </location>
</feature>
<feature type="compositionally biased region" description="Low complexity" evidence="1">
    <location>
        <begin position="199"/>
        <end position="234"/>
    </location>
</feature>
<proteinExistence type="predicted"/>
<dbReference type="AlphaFoldDB" id="A0A418MPQ2"/>
<keyword evidence="2" id="KW-0472">Membrane</keyword>
<keyword evidence="4" id="KW-1185">Reference proteome</keyword>
<evidence type="ECO:0000256" key="1">
    <source>
        <dbReference type="SAM" id="MobiDB-lite"/>
    </source>
</evidence>
<feature type="compositionally biased region" description="Basic and acidic residues" evidence="1">
    <location>
        <begin position="1"/>
        <end position="12"/>
    </location>
</feature>
<accession>A0A418MPQ2</accession>
<dbReference type="RefSeq" id="WP_119579324.1">
    <property type="nucleotide sequence ID" value="NZ_QXEC01000029.1"/>
</dbReference>
<evidence type="ECO:0000313" key="4">
    <source>
        <dbReference type="Proteomes" id="UP000283832"/>
    </source>
</evidence>
<feature type="transmembrane region" description="Helical" evidence="2">
    <location>
        <begin position="141"/>
        <end position="162"/>
    </location>
</feature>